<protein>
    <submittedName>
        <fullName evidence="3">Uncharacterized protein</fullName>
    </submittedName>
</protein>
<organism evidence="2 3">
    <name type="scientific">Syphacia muris</name>
    <dbReference type="NCBI Taxonomy" id="451379"/>
    <lineage>
        <taxon>Eukaryota</taxon>
        <taxon>Metazoa</taxon>
        <taxon>Ecdysozoa</taxon>
        <taxon>Nematoda</taxon>
        <taxon>Chromadorea</taxon>
        <taxon>Rhabditida</taxon>
        <taxon>Spirurina</taxon>
        <taxon>Oxyuridomorpha</taxon>
        <taxon>Oxyuroidea</taxon>
        <taxon>Oxyuridae</taxon>
        <taxon>Syphacia</taxon>
    </lineage>
</organism>
<sequence length="79" mass="8577">MANIVDFVVVDFLNIPPPSCPTPNITAAEMRGPPPLWNPPSPPLPGIDSLQQPSTIVEESQYEEPQMPVTGLQPDGDER</sequence>
<feature type="compositionally biased region" description="Polar residues" evidence="1">
    <location>
        <begin position="49"/>
        <end position="58"/>
    </location>
</feature>
<feature type="region of interest" description="Disordered" evidence="1">
    <location>
        <begin position="24"/>
        <end position="79"/>
    </location>
</feature>
<evidence type="ECO:0000256" key="1">
    <source>
        <dbReference type="SAM" id="MobiDB-lite"/>
    </source>
</evidence>
<dbReference type="AlphaFoldDB" id="A0A0N5AA35"/>
<evidence type="ECO:0000313" key="2">
    <source>
        <dbReference type="Proteomes" id="UP000046393"/>
    </source>
</evidence>
<name>A0A0N5AA35_9BILA</name>
<feature type="compositionally biased region" description="Pro residues" evidence="1">
    <location>
        <begin position="32"/>
        <end position="45"/>
    </location>
</feature>
<dbReference type="Proteomes" id="UP000046393">
    <property type="component" value="Unplaced"/>
</dbReference>
<accession>A0A0N5AA35</accession>
<reference evidence="3" key="1">
    <citation type="submission" date="2017-02" db="UniProtKB">
        <authorList>
            <consortium name="WormBaseParasite"/>
        </authorList>
    </citation>
    <scope>IDENTIFICATION</scope>
</reference>
<evidence type="ECO:0000313" key="3">
    <source>
        <dbReference type="WBParaSite" id="SMUV_0000099901-mRNA-1"/>
    </source>
</evidence>
<keyword evidence="2" id="KW-1185">Reference proteome</keyword>
<proteinExistence type="predicted"/>
<dbReference type="WBParaSite" id="SMUV_0000099901-mRNA-1">
    <property type="protein sequence ID" value="SMUV_0000099901-mRNA-1"/>
    <property type="gene ID" value="SMUV_0000099901"/>
</dbReference>